<dbReference type="Pfam" id="PF01161">
    <property type="entry name" value="PBP"/>
    <property type="match status" value="1"/>
</dbReference>
<reference evidence="11" key="3">
    <citation type="submission" date="2015-06" db="UniProtKB">
        <authorList>
            <consortium name="EnsemblMetazoa"/>
        </authorList>
    </citation>
    <scope>IDENTIFICATION</scope>
</reference>
<dbReference type="OrthoDB" id="2153661at2759"/>
<evidence type="ECO:0000313" key="10">
    <source>
        <dbReference type="EMBL" id="ELT90673.1"/>
    </source>
</evidence>
<dbReference type="AlphaFoldDB" id="R7TAA9"/>
<evidence type="ECO:0000256" key="2">
    <source>
        <dbReference type="ARBA" id="ARBA00022946"/>
    </source>
</evidence>
<dbReference type="InterPro" id="IPR008914">
    <property type="entry name" value="PEBP"/>
</dbReference>
<dbReference type="FunFam" id="3.90.280.10:FF:000002">
    <property type="entry name" value="39S ribosomal protein L38, mitochondrial"/>
    <property type="match status" value="1"/>
</dbReference>
<keyword evidence="5" id="KW-0496">Mitochondrion</keyword>
<dbReference type="GO" id="GO:0005762">
    <property type="term" value="C:mitochondrial large ribosomal subunit"/>
    <property type="evidence" value="ECO:0007669"/>
    <property type="project" value="TreeGrafter"/>
</dbReference>
<dbReference type="Gene3D" id="3.90.280.10">
    <property type="entry name" value="PEBP-like"/>
    <property type="match status" value="1"/>
</dbReference>
<evidence type="ECO:0000256" key="9">
    <source>
        <dbReference type="ARBA" id="ARBA00041206"/>
    </source>
</evidence>
<evidence type="ECO:0000256" key="3">
    <source>
        <dbReference type="ARBA" id="ARBA00022980"/>
    </source>
</evidence>
<gene>
    <name evidence="10" type="ORF">CAPTEDRAFT_150382</name>
</gene>
<accession>R7TAA9</accession>
<dbReference type="EnsemblMetazoa" id="CapteT150382">
    <property type="protein sequence ID" value="CapteP150382"/>
    <property type="gene ID" value="CapteG150382"/>
</dbReference>
<evidence type="ECO:0000256" key="6">
    <source>
        <dbReference type="ARBA" id="ARBA00023274"/>
    </source>
</evidence>
<evidence type="ECO:0000313" key="11">
    <source>
        <dbReference type="EnsemblMetazoa" id="CapteP150382"/>
    </source>
</evidence>
<keyword evidence="12" id="KW-1185">Reference proteome</keyword>
<comment type="subcellular location">
    <subcellularLocation>
        <location evidence="1">Mitochondrion</location>
    </subcellularLocation>
</comment>
<dbReference type="SUPFAM" id="SSF49777">
    <property type="entry name" value="PEBP-like"/>
    <property type="match status" value="1"/>
</dbReference>
<keyword evidence="2" id="KW-0809">Transit peptide</keyword>
<evidence type="ECO:0000313" key="12">
    <source>
        <dbReference type="Proteomes" id="UP000014760"/>
    </source>
</evidence>
<evidence type="ECO:0000256" key="7">
    <source>
        <dbReference type="ARBA" id="ARBA00038016"/>
    </source>
</evidence>
<sequence>MERDARLQKLEIPLDEVNELWMQENGPKHVKKLAEHYGIFKDIFNGGFFLPVVPLDINYEYEGEFVNPVYRGNRISPFEAHKQPEVSFDPAEGSLWTLILTNPDGHLQDNESEYLHWLIGNIPEGDVSKGDVLCDYLQPFPARGTGFHRFVFVLMQQDGRLDFSGQQRSPQCHSLEERTFKTADFLSQHQGHLTPKGLSFFQSEYDDSVRDIFHKTLDMREPSFEYAHPPFYHPPQEAYPYKQPFDRYFDRYRDKKDLAEEVMKMKMAMISPFTAYERPKYPLIHRAVKGTRATWINRREEKMHRRLEQFKDLP</sequence>
<reference evidence="10 12" key="2">
    <citation type="journal article" date="2013" name="Nature">
        <title>Insights into bilaterian evolution from three spiralian genomes.</title>
        <authorList>
            <person name="Simakov O."/>
            <person name="Marletaz F."/>
            <person name="Cho S.J."/>
            <person name="Edsinger-Gonzales E."/>
            <person name="Havlak P."/>
            <person name="Hellsten U."/>
            <person name="Kuo D.H."/>
            <person name="Larsson T."/>
            <person name="Lv J."/>
            <person name="Arendt D."/>
            <person name="Savage R."/>
            <person name="Osoegawa K."/>
            <person name="de Jong P."/>
            <person name="Grimwood J."/>
            <person name="Chapman J.A."/>
            <person name="Shapiro H."/>
            <person name="Aerts A."/>
            <person name="Otillar R.P."/>
            <person name="Terry A.Y."/>
            <person name="Boore J.L."/>
            <person name="Grigoriev I.V."/>
            <person name="Lindberg D.R."/>
            <person name="Seaver E.C."/>
            <person name="Weisblat D.A."/>
            <person name="Putnam N.H."/>
            <person name="Rokhsar D.S."/>
        </authorList>
    </citation>
    <scope>NUCLEOTIDE SEQUENCE</scope>
    <source>
        <strain evidence="10 12">I ESC-2004</strain>
    </source>
</reference>
<dbReference type="EMBL" id="AMQN01014238">
    <property type="status" value="NOT_ANNOTATED_CDS"/>
    <property type="molecule type" value="Genomic_DNA"/>
</dbReference>
<dbReference type="CDD" id="cd00866">
    <property type="entry name" value="PEBP_euk"/>
    <property type="match status" value="1"/>
</dbReference>
<protein>
    <recommendedName>
        <fullName evidence="8">Large ribosomal subunit protein mL38</fullName>
    </recommendedName>
    <alternativeName>
        <fullName evidence="9">39S ribosomal protein L38, mitochondrial</fullName>
    </alternativeName>
</protein>
<dbReference type="PANTHER" id="PTHR11362">
    <property type="entry name" value="PHOSPHATIDYLETHANOLAMINE-BINDING PROTEIN"/>
    <property type="match status" value="1"/>
</dbReference>
<dbReference type="EMBL" id="KB310824">
    <property type="protein sequence ID" value="ELT90673.1"/>
    <property type="molecule type" value="Genomic_DNA"/>
</dbReference>
<evidence type="ECO:0000256" key="4">
    <source>
        <dbReference type="ARBA" id="ARBA00023054"/>
    </source>
</evidence>
<evidence type="ECO:0000256" key="8">
    <source>
        <dbReference type="ARBA" id="ARBA00039444"/>
    </source>
</evidence>
<reference evidence="12" key="1">
    <citation type="submission" date="2012-12" db="EMBL/GenBank/DDBJ databases">
        <authorList>
            <person name="Hellsten U."/>
            <person name="Grimwood J."/>
            <person name="Chapman J.A."/>
            <person name="Shapiro H."/>
            <person name="Aerts A."/>
            <person name="Otillar R.P."/>
            <person name="Terry A.Y."/>
            <person name="Boore J.L."/>
            <person name="Simakov O."/>
            <person name="Marletaz F."/>
            <person name="Cho S.-J."/>
            <person name="Edsinger-Gonzales E."/>
            <person name="Havlak P."/>
            <person name="Kuo D.-H."/>
            <person name="Larsson T."/>
            <person name="Lv J."/>
            <person name="Arendt D."/>
            <person name="Savage R."/>
            <person name="Osoegawa K."/>
            <person name="de Jong P."/>
            <person name="Lindberg D.R."/>
            <person name="Seaver E.C."/>
            <person name="Weisblat D.A."/>
            <person name="Putnam N.H."/>
            <person name="Grigoriev I.V."/>
            <person name="Rokhsar D.S."/>
        </authorList>
    </citation>
    <scope>NUCLEOTIDE SEQUENCE</scope>
    <source>
        <strain evidence="12">I ESC-2004</strain>
    </source>
</reference>
<dbReference type="InterPro" id="IPR035810">
    <property type="entry name" value="PEBP_euk"/>
</dbReference>
<dbReference type="STRING" id="283909.R7TAA9"/>
<dbReference type="OMA" id="NNEYCHW"/>
<dbReference type="HOGENOM" id="CLU_043994_0_1_1"/>
<keyword evidence="3" id="KW-0689">Ribosomal protein</keyword>
<evidence type="ECO:0000256" key="1">
    <source>
        <dbReference type="ARBA" id="ARBA00004173"/>
    </source>
</evidence>
<comment type="similarity">
    <text evidence="7">Belongs to the phosphatidylethanolamine-binding protein family. Mitochondrion-specific ribosomal protein mL38 subfamily.</text>
</comment>
<dbReference type="Proteomes" id="UP000014760">
    <property type="component" value="Unassembled WGS sequence"/>
</dbReference>
<organism evidence="10">
    <name type="scientific">Capitella teleta</name>
    <name type="common">Polychaete worm</name>
    <dbReference type="NCBI Taxonomy" id="283909"/>
    <lineage>
        <taxon>Eukaryota</taxon>
        <taxon>Metazoa</taxon>
        <taxon>Spiralia</taxon>
        <taxon>Lophotrochozoa</taxon>
        <taxon>Annelida</taxon>
        <taxon>Polychaeta</taxon>
        <taxon>Sedentaria</taxon>
        <taxon>Scolecida</taxon>
        <taxon>Capitellidae</taxon>
        <taxon>Capitella</taxon>
    </lineage>
</organism>
<evidence type="ECO:0000256" key="5">
    <source>
        <dbReference type="ARBA" id="ARBA00023128"/>
    </source>
</evidence>
<dbReference type="GO" id="GO:0005743">
    <property type="term" value="C:mitochondrial inner membrane"/>
    <property type="evidence" value="ECO:0007669"/>
    <property type="project" value="UniProtKB-ARBA"/>
</dbReference>
<name>R7TAA9_CAPTE</name>
<dbReference type="FunCoup" id="R7TAA9">
    <property type="interactions" value="465"/>
</dbReference>
<keyword evidence="6" id="KW-0687">Ribonucleoprotein</keyword>
<dbReference type="PANTHER" id="PTHR11362:SF133">
    <property type="entry name" value="LARGE RIBOSOMAL SUBUNIT PROTEIN ML38"/>
    <property type="match status" value="1"/>
</dbReference>
<dbReference type="InterPro" id="IPR036610">
    <property type="entry name" value="PEBP-like_sf"/>
</dbReference>
<proteinExistence type="inferred from homology"/>
<keyword evidence="4" id="KW-0175">Coiled coil</keyword>